<organism evidence="22 23">
    <name type="scientific">Gossypium anomalum</name>
    <dbReference type="NCBI Taxonomy" id="47600"/>
    <lineage>
        <taxon>Eukaryota</taxon>
        <taxon>Viridiplantae</taxon>
        <taxon>Streptophyta</taxon>
        <taxon>Embryophyta</taxon>
        <taxon>Tracheophyta</taxon>
        <taxon>Spermatophyta</taxon>
        <taxon>Magnoliopsida</taxon>
        <taxon>eudicotyledons</taxon>
        <taxon>Gunneridae</taxon>
        <taxon>Pentapetalae</taxon>
        <taxon>rosids</taxon>
        <taxon>malvids</taxon>
        <taxon>Malvales</taxon>
        <taxon>Malvaceae</taxon>
        <taxon>Malvoideae</taxon>
        <taxon>Gossypium</taxon>
    </lineage>
</organism>
<keyword evidence="14 19" id="KW-1133">Transmembrane helix</keyword>
<dbReference type="PROSITE" id="PS00307">
    <property type="entry name" value="LECTIN_LEGUME_BETA"/>
    <property type="match status" value="1"/>
</dbReference>
<dbReference type="InterPro" id="IPR050528">
    <property type="entry name" value="L-type_Lectin-RKs"/>
</dbReference>
<comment type="subcellular location">
    <subcellularLocation>
        <location evidence="1">Cell membrane</location>
        <topology evidence="1">Single-pass type I membrane protein</topology>
    </subcellularLocation>
</comment>
<keyword evidence="7" id="KW-0808">Transferase</keyword>
<evidence type="ECO:0000256" key="3">
    <source>
        <dbReference type="ARBA" id="ARBA00010217"/>
    </source>
</evidence>
<dbReference type="GO" id="GO:0002229">
    <property type="term" value="P:defense response to oomycetes"/>
    <property type="evidence" value="ECO:0007669"/>
    <property type="project" value="UniProtKB-ARBA"/>
</dbReference>
<feature type="transmembrane region" description="Helical" evidence="19">
    <location>
        <begin position="692"/>
        <end position="719"/>
    </location>
</feature>
<dbReference type="Gene3D" id="1.10.510.10">
    <property type="entry name" value="Transferase(Phosphotransferase) domain 1"/>
    <property type="match status" value="2"/>
</dbReference>
<evidence type="ECO:0000256" key="18">
    <source>
        <dbReference type="PROSITE-ProRule" id="PRU10141"/>
    </source>
</evidence>
<dbReference type="Gene3D" id="3.30.200.20">
    <property type="entry name" value="Phosphorylase Kinase, domain 1"/>
    <property type="match status" value="2"/>
</dbReference>
<evidence type="ECO:0000256" key="2">
    <source>
        <dbReference type="ARBA" id="ARBA00008536"/>
    </source>
</evidence>
<dbReference type="AlphaFoldDB" id="A0A8J5Y679"/>
<evidence type="ECO:0000256" key="8">
    <source>
        <dbReference type="ARBA" id="ARBA00022692"/>
    </source>
</evidence>
<dbReference type="PROSITE" id="PS00308">
    <property type="entry name" value="LECTIN_LEGUME_ALPHA"/>
    <property type="match status" value="1"/>
</dbReference>
<gene>
    <name evidence="22" type="ORF">CXB51_028381</name>
</gene>
<dbReference type="Gene3D" id="2.60.120.200">
    <property type="match status" value="2"/>
</dbReference>
<reference evidence="22 23" key="1">
    <citation type="journal article" date="2021" name="bioRxiv">
        <title>The Gossypium anomalum genome as a resource for cotton improvement and evolutionary analysis of hybrid incompatibility.</title>
        <authorList>
            <person name="Grover C.E."/>
            <person name="Yuan D."/>
            <person name="Arick M.A."/>
            <person name="Miller E.R."/>
            <person name="Hu G."/>
            <person name="Peterson D.G."/>
            <person name="Wendel J.F."/>
            <person name="Udall J.A."/>
        </authorList>
    </citation>
    <scope>NUCLEOTIDE SEQUENCE [LARGE SCALE GENOMIC DNA]</scope>
    <source>
        <strain evidence="22">JFW-Udall</strain>
        <tissue evidence="22">Leaf</tissue>
    </source>
</reference>
<evidence type="ECO:0000256" key="14">
    <source>
        <dbReference type="ARBA" id="ARBA00022989"/>
    </source>
</evidence>
<dbReference type="InterPro" id="IPR017441">
    <property type="entry name" value="Protein_kinase_ATP_BS"/>
</dbReference>
<evidence type="ECO:0000259" key="21">
    <source>
        <dbReference type="PROSITE" id="PS50011"/>
    </source>
</evidence>
<keyword evidence="17" id="KW-0325">Glycoprotein</keyword>
<dbReference type="CDD" id="cd14066">
    <property type="entry name" value="STKc_IRAK"/>
    <property type="match status" value="1"/>
</dbReference>
<dbReference type="InterPro" id="IPR019825">
    <property type="entry name" value="Lectin_legB_Mn/Ca_BS"/>
</dbReference>
<protein>
    <recommendedName>
        <fullName evidence="4">non-specific serine/threonine protein kinase</fullName>
        <ecNumber evidence="4">2.7.11.1</ecNumber>
    </recommendedName>
</protein>
<evidence type="ECO:0000313" key="22">
    <source>
        <dbReference type="EMBL" id="KAG8478498.1"/>
    </source>
</evidence>
<dbReference type="InterPro" id="IPR000985">
    <property type="entry name" value="Lectin_LegA_CS"/>
</dbReference>
<dbReference type="EC" id="2.7.11.1" evidence="4"/>
<dbReference type="InterPro" id="IPR001220">
    <property type="entry name" value="Legume_lectin_dom"/>
</dbReference>
<feature type="transmembrane region" description="Helical" evidence="19">
    <location>
        <begin position="918"/>
        <end position="941"/>
    </location>
</feature>
<evidence type="ECO:0000313" key="23">
    <source>
        <dbReference type="Proteomes" id="UP000701853"/>
    </source>
</evidence>
<evidence type="ECO:0000256" key="1">
    <source>
        <dbReference type="ARBA" id="ARBA00004251"/>
    </source>
</evidence>
<keyword evidence="16" id="KW-0675">Receptor</keyword>
<evidence type="ECO:0000256" key="15">
    <source>
        <dbReference type="ARBA" id="ARBA00023136"/>
    </source>
</evidence>
<evidence type="ECO:0000256" key="19">
    <source>
        <dbReference type="SAM" id="Phobius"/>
    </source>
</evidence>
<comment type="caution">
    <text evidence="22">The sequence shown here is derived from an EMBL/GenBank/DDBJ whole genome shotgun (WGS) entry which is preliminary data.</text>
</comment>
<evidence type="ECO:0000256" key="11">
    <source>
        <dbReference type="ARBA" id="ARBA00022741"/>
    </source>
</evidence>
<feature type="chain" id="PRO_5035178804" description="non-specific serine/threonine protein kinase" evidence="20">
    <location>
        <begin position="28"/>
        <end position="1274"/>
    </location>
</feature>
<dbReference type="CDD" id="cd06899">
    <property type="entry name" value="lectin_legume_LecRK_Arcelin_ConA"/>
    <property type="match status" value="2"/>
</dbReference>
<accession>A0A8J5Y679</accession>
<dbReference type="PROSITE" id="PS50011">
    <property type="entry name" value="PROTEIN_KINASE_DOM"/>
    <property type="match status" value="2"/>
</dbReference>
<sequence length="1274" mass="142146">MVTRFCNSVVILLCFVSFLSVLPCTVSVSFQLSRFDPTMITIVYQGDAKPDVGTIEFNLVNYINRVGWAAYADEVLLWDSETGKISDFNTRFSFEINTQGVPLYGHGLCFFLAPVGSLIPPNSAGGFLGLFNTTTSDSPSNQIVSIEFDSFHNPEWDPHGIDGHVGINNNSIASAVYTQWNASSHSEDTANVLVTYNSTTKNLSVSWSYLTTNSPLENSSLSMRIDLMKVLPERVMVGMYVERHVLKSWEFHSNLEEPATNGKNTRRIKILVASAVPVSVLIAGTVISFIMWFLRKKRQTKIGETKNLASINDDELERGAGPRRFSFKDLESATNNFSEGRKLGEGGFGAVYRGYLIDLDIEIAVKRISRGSKQGKKEYATEVKVISQSRHRNLVQLIGWCHDKRELLLVYEFMPNGSLDSHLFGRRIPLTWPVRYRISLGLASAIFYLHEECEQCVVHRDIKSNNVMLDSSFNAKLGDFGLARLMSHELGPKTTGLAGTIGYLAPEYISTGRASKESDVYSFGVVLLEIATGRKSADPREATETGLVEQVWDLYGEGKLLSVVDEKLNQDFDVKQAECVMIAGLWCAHPDNRSRPSIRQAIQVLNFEIAPPDLPKNMPLPVFHALPVSFISKQLGINNSSTTDEDPIILNLKLKMQHVELSARRDVLKIFNEVIDATGAISSSMSQLHLSLAMAAGFHPFISLPLILSCLLFAFPLVYSVNFEISRFEHGDDMILYQDIQDVFDYGHGFIFFLAPAGSQLPLNSAAGRLGLFNTSQWVSTLGQVVTVEFDTYKNGWDPAHLDNHVGIKNNSIMSVVYTRWNASIHNGDTTDVLITSNATTRNLSASWSYRTTHNPQEVSSLSYLIDLKMALPEWVMVGFSAATGVSIEQHILQWWEFNSTLERDIETGGNISTNVKIVLGLVVPVAVLIIAGIVLAIILWRRKKTRKMRKPEAAENLTSINDALEKGSGPRRFSYVDLVTSTNNFSEQRKVYLPDLDVVVAGKRISRGSKQGKKEYITEMKVISQLGHRNLMQLIGWCHDKGEFLLVYEFMPNGSLDFHLFGNKAPLSWAVRYRISLGLASAILYLHEEWEQYVVHRDNKSNNIMLDSSFNVKLGDFGLARLMDHELGPKTTGLAGTLGYLAPEYVNTGRASKESDIYSFGVVLLKIATGRKSIHRKQDFEMRLVVWVWDLYGQGKLLSAVDEKLNNNVNEKQVDHLMIVGLWCVHPDNSSRPSIKQPNLPTKMPIATYVAPTKSVGTSDEPILTNTSLEVGH</sequence>
<dbReference type="OrthoDB" id="4062651at2759"/>
<dbReference type="PROSITE" id="PS00108">
    <property type="entry name" value="PROTEIN_KINASE_ST"/>
    <property type="match status" value="1"/>
</dbReference>
<dbReference type="GO" id="GO:0030246">
    <property type="term" value="F:carbohydrate binding"/>
    <property type="evidence" value="ECO:0007669"/>
    <property type="project" value="UniProtKB-KW"/>
</dbReference>
<feature type="binding site" evidence="18">
    <location>
        <position position="366"/>
    </location>
    <ligand>
        <name>ATP</name>
        <dbReference type="ChEBI" id="CHEBI:30616"/>
    </ligand>
</feature>
<dbReference type="PANTHER" id="PTHR27007">
    <property type="match status" value="1"/>
</dbReference>
<name>A0A8J5Y679_9ROSI</name>
<dbReference type="PROSITE" id="PS00107">
    <property type="entry name" value="PROTEIN_KINASE_ATP"/>
    <property type="match status" value="1"/>
</dbReference>
<dbReference type="FunFam" id="3.30.200.20:FF:000168">
    <property type="entry name" value="L-type lectin-domain containing receptor kinase IX.1"/>
    <property type="match status" value="1"/>
</dbReference>
<evidence type="ECO:0000256" key="5">
    <source>
        <dbReference type="ARBA" id="ARBA00022475"/>
    </source>
</evidence>
<dbReference type="InterPro" id="IPR011009">
    <property type="entry name" value="Kinase-like_dom_sf"/>
</dbReference>
<evidence type="ECO:0000256" key="16">
    <source>
        <dbReference type="ARBA" id="ARBA00023170"/>
    </source>
</evidence>
<evidence type="ECO:0000256" key="4">
    <source>
        <dbReference type="ARBA" id="ARBA00012513"/>
    </source>
</evidence>
<feature type="transmembrane region" description="Helical" evidence="19">
    <location>
        <begin position="270"/>
        <end position="294"/>
    </location>
</feature>
<dbReference type="SMART" id="SM00220">
    <property type="entry name" value="S_TKc"/>
    <property type="match status" value="2"/>
</dbReference>
<dbReference type="InterPro" id="IPR000719">
    <property type="entry name" value="Prot_kinase_dom"/>
</dbReference>
<dbReference type="FunFam" id="1.10.510.10:FF:000240">
    <property type="entry name" value="Lectin-domain containing receptor kinase A4.3"/>
    <property type="match status" value="2"/>
</dbReference>
<dbReference type="SUPFAM" id="SSF56112">
    <property type="entry name" value="Protein kinase-like (PK-like)"/>
    <property type="match status" value="2"/>
</dbReference>
<dbReference type="GO" id="GO:0005524">
    <property type="term" value="F:ATP binding"/>
    <property type="evidence" value="ECO:0007669"/>
    <property type="project" value="UniProtKB-UniRule"/>
</dbReference>
<evidence type="ECO:0000256" key="6">
    <source>
        <dbReference type="ARBA" id="ARBA00022527"/>
    </source>
</evidence>
<keyword evidence="11 18" id="KW-0547">Nucleotide-binding</keyword>
<evidence type="ECO:0000256" key="7">
    <source>
        <dbReference type="ARBA" id="ARBA00022679"/>
    </source>
</evidence>
<dbReference type="GO" id="GO:0005886">
    <property type="term" value="C:plasma membrane"/>
    <property type="evidence" value="ECO:0007669"/>
    <property type="project" value="UniProtKB-SubCell"/>
</dbReference>
<comment type="similarity">
    <text evidence="3">In the C-terminal section; belongs to the protein kinase superfamily. Ser/Thr protein kinase family.</text>
</comment>
<keyword evidence="6" id="KW-0723">Serine/threonine-protein kinase</keyword>
<keyword evidence="8 19" id="KW-0812">Transmembrane</keyword>
<dbReference type="EMBL" id="JAHUZN010000011">
    <property type="protein sequence ID" value="KAG8478498.1"/>
    <property type="molecule type" value="Genomic_DNA"/>
</dbReference>
<evidence type="ECO:0000256" key="9">
    <source>
        <dbReference type="ARBA" id="ARBA00022729"/>
    </source>
</evidence>
<dbReference type="SUPFAM" id="SSF49899">
    <property type="entry name" value="Concanavalin A-like lectins/glucanases"/>
    <property type="match status" value="2"/>
</dbReference>
<dbReference type="GO" id="GO:0004674">
    <property type="term" value="F:protein serine/threonine kinase activity"/>
    <property type="evidence" value="ECO:0007669"/>
    <property type="project" value="UniProtKB-KW"/>
</dbReference>
<keyword evidence="10" id="KW-0430">Lectin</keyword>
<feature type="domain" description="Protein kinase" evidence="21">
    <location>
        <begin position="963"/>
        <end position="1248"/>
    </location>
</feature>
<dbReference type="InterPro" id="IPR008271">
    <property type="entry name" value="Ser/Thr_kinase_AS"/>
</dbReference>
<feature type="domain" description="Protein kinase" evidence="21">
    <location>
        <begin position="337"/>
        <end position="607"/>
    </location>
</feature>
<dbReference type="InterPro" id="IPR013320">
    <property type="entry name" value="ConA-like_dom_sf"/>
</dbReference>
<dbReference type="Pfam" id="PF00069">
    <property type="entry name" value="Pkinase"/>
    <property type="match status" value="2"/>
</dbReference>
<evidence type="ECO:0000256" key="17">
    <source>
        <dbReference type="ARBA" id="ARBA00023180"/>
    </source>
</evidence>
<keyword evidence="23" id="KW-1185">Reference proteome</keyword>
<keyword evidence="13 18" id="KW-0067">ATP-binding</keyword>
<keyword evidence="15 19" id="KW-0472">Membrane</keyword>
<evidence type="ECO:0000256" key="12">
    <source>
        <dbReference type="ARBA" id="ARBA00022777"/>
    </source>
</evidence>
<keyword evidence="9 20" id="KW-0732">Signal</keyword>
<evidence type="ECO:0000256" key="10">
    <source>
        <dbReference type="ARBA" id="ARBA00022734"/>
    </source>
</evidence>
<dbReference type="Pfam" id="PF00139">
    <property type="entry name" value="Lectin_legB"/>
    <property type="match status" value="2"/>
</dbReference>
<evidence type="ECO:0000256" key="20">
    <source>
        <dbReference type="SAM" id="SignalP"/>
    </source>
</evidence>
<dbReference type="Proteomes" id="UP000701853">
    <property type="component" value="Chromosome 11"/>
</dbReference>
<keyword evidence="5" id="KW-1003">Cell membrane</keyword>
<evidence type="ECO:0000256" key="13">
    <source>
        <dbReference type="ARBA" id="ARBA00022840"/>
    </source>
</evidence>
<feature type="signal peptide" evidence="20">
    <location>
        <begin position="1"/>
        <end position="27"/>
    </location>
</feature>
<proteinExistence type="inferred from homology"/>
<comment type="similarity">
    <text evidence="2">In the N-terminal section; belongs to the leguminous lectin family.</text>
</comment>
<keyword evidence="12" id="KW-0418">Kinase</keyword>